<dbReference type="RefSeq" id="WP_206394123.1">
    <property type="nucleotide sequence ID" value="NZ_JAFDPW010000001.1"/>
</dbReference>
<dbReference type="InterPro" id="IPR003593">
    <property type="entry name" value="AAA+_ATPase"/>
</dbReference>
<dbReference type="PANTHER" id="PTHR42734">
    <property type="entry name" value="METAL TRANSPORT SYSTEM ATP-BINDING PROTEIN TM_0124-RELATED"/>
    <property type="match status" value="1"/>
</dbReference>
<evidence type="ECO:0000256" key="4">
    <source>
        <dbReference type="ARBA" id="ARBA00022840"/>
    </source>
</evidence>
<dbReference type="PROSITE" id="PS50893">
    <property type="entry name" value="ABC_TRANSPORTER_2"/>
    <property type="match status" value="1"/>
</dbReference>
<dbReference type="PROSITE" id="PS00211">
    <property type="entry name" value="ABC_TRANSPORTER_1"/>
    <property type="match status" value="1"/>
</dbReference>
<keyword evidence="8" id="KW-1185">Reference proteome</keyword>
<dbReference type="Gene3D" id="3.40.50.300">
    <property type="entry name" value="P-loop containing nucleotide triphosphate hydrolases"/>
    <property type="match status" value="1"/>
</dbReference>
<dbReference type="PANTHER" id="PTHR42734:SF5">
    <property type="entry name" value="IRON TRANSPORT SYSTEM ATP-BINDING PROTEIN HI_0361-RELATED"/>
    <property type="match status" value="1"/>
</dbReference>
<feature type="compositionally biased region" description="Polar residues" evidence="5">
    <location>
        <begin position="249"/>
        <end position="263"/>
    </location>
</feature>
<proteinExistence type="inferred from homology"/>
<dbReference type="InterPro" id="IPR017871">
    <property type="entry name" value="ABC_transporter-like_CS"/>
</dbReference>
<dbReference type="Pfam" id="PF00005">
    <property type="entry name" value="ABC_tran"/>
    <property type="match status" value="1"/>
</dbReference>
<evidence type="ECO:0000256" key="2">
    <source>
        <dbReference type="ARBA" id="ARBA00022448"/>
    </source>
</evidence>
<evidence type="ECO:0000256" key="5">
    <source>
        <dbReference type="SAM" id="MobiDB-lite"/>
    </source>
</evidence>
<gene>
    <name evidence="7" type="ORF">M3D15_06125</name>
</gene>
<feature type="region of interest" description="Disordered" evidence="5">
    <location>
        <begin position="249"/>
        <end position="298"/>
    </location>
</feature>
<keyword evidence="2" id="KW-0813">Transport</keyword>
<dbReference type="InterPro" id="IPR003439">
    <property type="entry name" value="ABC_transporter-like_ATP-bd"/>
</dbReference>
<dbReference type="InterPro" id="IPR027417">
    <property type="entry name" value="P-loop_NTPase"/>
</dbReference>
<feature type="domain" description="ABC transporter" evidence="6">
    <location>
        <begin position="17"/>
        <end position="251"/>
    </location>
</feature>
<feature type="compositionally biased region" description="Basic and acidic residues" evidence="5">
    <location>
        <begin position="271"/>
        <end position="285"/>
    </location>
</feature>
<reference evidence="7 8" key="1">
    <citation type="submission" date="2022-04" db="EMBL/GenBank/DDBJ databases">
        <title>Human microbiome associated bacterial genomes.</title>
        <authorList>
            <person name="Sandstrom S."/>
            <person name="Salamzade R."/>
            <person name="Kalan L.R."/>
        </authorList>
    </citation>
    <scope>NUCLEOTIDE SEQUENCE [LARGE SCALE GENOMIC DNA]</scope>
    <source>
        <strain evidence="8">p3-SID1799</strain>
    </source>
</reference>
<dbReference type="InterPro" id="IPR050153">
    <property type="entry name" value="Metal_Ion_Import_ABC"/>
</dbReference>
<evidence type="ECO:0000313" key="8">
    <source>
        <dbReference type="Proteomes" id="UP001525379"/>
    </source>
</evidence>
<comment type="caution">
    <text evidence="7">The sequence shown here is derived from an EMBL/GenBank/DDBJ whole genome shotgun (WGS) entry which is preliminary data.</text>
</comment>
<protein>
    <submittedName>
        <fullName evidence="7">Metal ABC transporter ATP-binding protein</fullName>
    </submittedName>
</protein>
<evidence type="ECO:0000313" key="7">
    <source>
        <dbReference type="EMBL" id="MCT2042905.1"/>
    </source>
</evidence>
<keyword evidence="3" id="KW-0547">Nucleotide-binding</keyword>
<dbReference type="EMBL" id="JALXSQ010000019">
    <property type="protein sequence ID" value="MCT2042905.1"/>
    <property type="molecule type" value="Genomic_DNA"/>
</dbReference>
<organism evidence="7 8">
    <name type="scientific">Pseudoclavibacter albus</name>
    <dbReference type="NCBI Taxonomy" id="272241"/>
    <lineage>
        <taxon>Bacteria</taxon>
        <taxon>Bacillati</taxon>
        <taxon>Actinomycetota</taxon>
        <taxon>Actinomycetes</taxon>
        <taxon>Micrococcales</taxon>
        <taxon>Microbacteriaceae</taxon>
        <taxon>Pseudoclavibacter</taxon>
    </lineage>
</organism>
<keyword evidence="4 7" id="KW-0067">ATP-binding</keyword>
<dbReference type="SMART" id="SM00382">
    <property type="entry name" value="AAA"/>
    <property type="match status" value="1"/>
</dbReference>
<evidence type="ECO:0000259" key="6">
    <source>
        <dbReference type="PROSITE" id="PS50893"/>
    </source>
</evidence>
<comment type="similarity">
    <text evidence="1">Belongs to the ABC transporter superfamily.</text>
</comment>
<dbReference type="GO" id="GO:0005524">
    <property type="term" value="F:ATP binding"/>
    <property type="evidence" value="ECO:0007669"/>
    <property type="project" value="UniProtKB-KW"/>
</dbReference>
<dbReference type="Proteomes" id="UP001525379">
    <property type="component" value="Unassembled WGS sequence"/>
</dbReference>
<name>A0ABT2HX60_9MICO</name>
<evidence type="ECO:0000256" key="1">
    <source>
        <dbReference type="ARBA" id="ARBA00005417"/>
    </source>
</evidence>
<sequence length="298" mass="31982">MRNRQHFVEHEGGVLALELDTVSVHFGERTALDKVSLTLQRGELLALLGQNGAGKSTLARTVTGAVSASAGTVRVLGTSPARARRRGHIAVVPQRDAIPSDAPMSLVQLVASGLARHLGPFRRLAPRHRDVIDRELARLELTGLERRLVGELSGGQLRRALLARALVQDAPLILLDEPFAGVDTHSADVIRGRLAELRRTGCAILLITHGTDGLEGLADELVLLRGHVIDRGPVKELATPESLARLFDSESTVPTNAQQSVTHHPTPLEPRTADVDAGPREHTARGAEASQPHNTPFS</sequence>
<dbReference type="SUPFAM" id="SSF52540">
    <property type="entry name" value="P-loop containing nucleoside triphosphate hydrolases"/>
    <property type="match status" value="1"/>
</dbReference>
<accession>A0ABT2HX60</accession>
<evidence type="ECO:0000256" key="3">
    <source>
        <dbReference type="ARBA" id="ARBA00022741"/>
    </source>
</evidence>